<feature type="transmembrane region" description="Helical" evidence="4">
    <location>
        <begin position="27"/>
        <end position="48"/>
    </location>
</feature>
<dbReference type="NCBIfam" id="TIGR00254">
    <property type="entry name" value="GGDEF"/>
    <property type="match status" value="1"/>
</dbReference>
<dbReference type="RefSeq" id="WP_201347816.1">
    <property type="nucleotide sequence ID" value="NZ_AP014546.1"/>
</dbReference>
<name>A0A7R6PI62_9GAMM</name>
<dbReference type="InterPro" id="IPR043128">
    <property type="entry name" value="Rev_trsase/Diguanyl_cyclase"/>
</dbReference>
<dbReference type="SMART" id="SM00267">
    <property type="entry name" value="GGDEF"/>
    <property type="match status" value="1"/>
</dbReference>
<dbReference type="FunFam" id="3.30.70.270:FF:000001">
    <property type="entry name" value="Diguanylate cyclase domain protein"/>
    <property type="match status" value="1"/>
</dbReference>
<keyword evidence="4" id="KW-0812">Transmembrane</keyword>
<keyword evidence="4" id="KW-1133">Transmembrane helix</keyword>
<comment type="catalytic activity">
    <reaction evidence="3">
        <text>2 GTP = 3',3'-c-di-GMP + 2 diphosphate</text>
        <dbReference type="Rhea" id="RHEA:24898"/>
        <dbReference type="ChEBI" id="CHEBI:33019"/>
        <dbReference type="ChEBI" id="CHEBI:37565"/>
        <dbReference type="ChEBI" id="CHEBI:58805"/>
        <dbReference type="EC" id="2.7.7.65"/>
    </reaction>
</comment>
<dbReference type="EMBL" id="AP014546">
    <property type="protein sequence ID" value="BBB30652.1"/>
    <property type="molecule type" value="Genomic_DNA"/>
</dbReference>
<evidence type="ECO:0000259" key="5">
    <source>
        <dbReference type="PROSITE" id="PS50887"/>
    </source>
</evidence>
<accession>A0A7R6PI62</accession>
<evidence type="ECO:0000256" key="3">
    <source>
        <dbReference type="ARBA" id="ARBA00034247"/>
    </source>
</evidence>
<dbReference type="GO" id="GO:0052621">
    <property type="term" value="F:diguanylate cyclase activity"/>
    <property type="evidence" value="ECO:0007669"/>
    <property type="project" value="UniProtKB-EC"/>
</dbReference>
<proteinExistence type="predicted"/>
<keyword evidence="7" id="KW-1185">Reference proteome</keyword>
<protein>
    <recommendedName>
        <fullName evidence="2">diguanylate cyclase</fullName>
        <ecNumber evidence="2">2.7.7.65</ecNumber>
    </recommendedName>
</protein>
<evidence type="ECO:0000256" key="4">
    <source>
        <dbReference type="SAM" id="Phobius"/>
    </source>
</evidence>
<dbReference type="AlphaFoldDB" id="A0A7R6PI62"/>
<dbReference type="Proteomes" id="UP000595332">
    <property type="component" value="Chromosome"/>
</dbReference>
<dbReference type="InterPro" id="IPR050469">
    <property type="entry name" value="Diguanylate_Cyclase"/>
</dbReference>
<evidence type="ECO:0000256" key="2">
    <source>
        <dbReference type="ARBA" id="ARBA00012528"/>
    </source>
</evidence>
<evidence type="ECO:0000256" key="1">
    <source>
        <dbReference type="ARBA" id="ARBA00001946"/>
    </source>
</evidence>
<evidence type="ECO:0000313" key="7">
    <source>
        <dbReference type="Proteomes" id="UP000595332"/>
    </source>
</evidence>
<dbReference type="Pfam" id="PF00990">
    <property type="entry name" value="GGDEF"/>
    <property type="match status" value="1"/>
</dbReference>
<sequence length="304" mass="34006">MALINIASVIAWGYGLFLNGKGRQADAILVICTEVWVHSVCAAIFLGLEVGFQHYLWAISALAILNTRLNYLYASFYSLSFILTFALLYLLCADVSYQYKYSEYVEAVHFINIMVAGIPFIISMMVIRFISVTQEDAMAKLASLDSLTGLYNRRMATEISLKILQQASRSGEPVSMALGDIDYFKKINDSFGHAEGDHVLCEVALFFRSRLREADIISRWGGEEFLIVLPGVDGEAAYSKINKICQFFEKEVRLESDTSYVAQMSFGVVECTPGVTFGECLKRADEALYLSKEQGRNKVTLSKN</sequence>
<feature type="domain" description="GGDEF" evidence="5">
    <location>
        <begin position="172"/>
        <end position="304"/>
    </location>
</feature>
<dbReference type="PANTHER" id="PTHR45138:SF9">
    <property type="entry name" value="DIGUANYLATE CYCLASE DGCM-RELATED"/>
    <property type="match status" value="1"/>
</dbReference>
<comment type="cofactor">
    <cofactor evidence="1">
        <name>Mg(2+)</name>
        <dbReference type="ChEBI" id="CHEBI:18420"/>
    </cofactor>
</comment>
<dbReference type="InterPro" id="IPR000160">
    <property type="entry name" value="GGDEF_dom"/>
</dbReference>
<organism evidence="6 7">
    <name type="scientific">Neptunomonas japonica JAMM 1380</name>
    <dbReference type="NCBI Taxonomy" id="1441457"/>
    <lineage>
        <taxon>Bacteria</taxon>
        <taxon>Pseudomonadati</taxon>
        <taxon>Pseudomonadota</taxon>
        <taxon>Gammaproteobacteria</taxon>
        <taxon>Oceanospirillales</taxon>
        <taxon>Oceanospirillaceae</taxon>
        <taxon>Neptunomonas</taxon>
    </lineage>
</organism>
<reference evidence="6 7" key="1">
    <citation type="journal article" date="2008" name="Int. J. Syst. Evol. Microbiol.">
        <title>Neptunomonas japonica sp. nov., an Osedax japonicus symbiont-like bacterium isolated from sediment adjacent to sperm whale carcasses off Kagoshima, Japan.</title>
        <authorList>
            <person name="Miyazaki M."/>
            <person name="Nogi Y."/>
            <person name="Fujiwara Y."/>
            <person name="Kawato M."/>
            <person name="Kubokawa K."/>
            <person name="Horikoshi K."/>
        </authorList>
    </citation>
    <scope>NUCLEOTIDE SEQUENCE [LARGE SCALE GENOMIC DNA]</scope>
    <source>
        <strain evidence="6 7">JAMM 1380</strain>
    </source>
</reference>
<dbReference type="SUPFAM" id="SSF55073">
    <property type="entry name" value="Nucleotide cyclase"/>
    <property type="match status" value="1"/>
</dbReference>
<dbReference type="KEGG" id="njp:NEJAP_2708"/>
<dbReference type="Gene3D" id="3.30.70.270">
    <property type="match status" value="1"/>
</dbReference>
<feature type="transmembrane region" description="Helical" evidence="4">
    <location>
        <begin position="110"/>
        <end position="130"/>
    </location>
</feature>
<feature type="transmembrane region" description="Helical" evidence="4">
    <location>
        <begin position="69"/>
        <end position="90"/>
    </location>
</feature>
<dbReference type="PROSITE" id="PS50887">
    <property type="entry name" value="GGDEF"/>
    <property type="match status" value="1"/>
</dbReference>
<dbReference type="EC" id="2.7.7.65" evidence="2"/>
<dbReference type="InterPro" id="IPR029787">
    <property type="entry name" value="Nucleotide_cyclase"/>
</dbReference>
<dbReference type="CDD" id="cd01949">
    <property type="entry name" value="GGDEF"/>
    <property type="match status" value="1"/>
</dbReference>
<keyword evidence="4" id="KW-0472">Membrane</keyword>
<evidence type="ECO:0000313" key="6">
    <source>
        <dbReference type="EMBL" id="BBB30652.1"/>
    </source>
</evidence>
<gene>
    <name evidence="6" type="ORF">NEJAP_2708</name>
</gene>
<dbReference type="PANTHER" id="PTHR45138">
    <property type="entry name" value="REGULATORY COMPONENTS OF SENSORY TRANSDUCTION SYSTEM"/>
    <property type="match status" value="1"/>
</dbReference>